<dbReference type="GO" id="GO:0016491">
    <property type="term" value="F:oxidoreductase activity"/>
    <property type="evidence" value="ECO:0007669"/>
    <property type="project" value="UniProtKB-KW"/>
</dbReference>
<name>A0A1M6E0I1_9ACTN</name>
<dbReference type="Pfam" id="PF00106">
    <property type="entry name" value="adh_short"/>
    <property type="match status" value="1"/>
</dbReference>
<dbReference type="InterPro" id="IPR036291">
    <property type="entry name" value="NAD(P)-bd_dom_sf"/>
</dbReference>
<comment type="similarity">
    <text evidence="1 4">Belongs to the short-chain dehydrogenases/reductases (SDR) family.</text>
</comment>
<dbReference type="EMBL" id="FQZG01000015">
    <property type="protein sequence ID" value="SHI78895.1"/>
    <property type="molecule type" value="Genomic_DNA"/>
</dbReference>
<dbReference type="STRING" id="1123357.SAMN02745244_01055"/>
<keyword evidence="2" id="KW-0521">NADP</keyword>
<dbReference type="PANTHER" id="PTHR43391:SF14">
    <property type="entry name" value="DEHYDROGENASE_REDUCTASE SDR FAMILY PROTEIN 7-LIKE"/>
    <property type="match status" value="1"/>
</dbReference>
<dbReference type="PRINTS" id="PR00080">
    <property type="entry name" value="SDRFAMILY"/>
</dbReference>
<evidence type="ECO:0000256" key="2">
    <source>
        <dbReference type="ARBA" id="ARBA00022857"/>
    </source>
</evidence>
<sequence length="269" mass="27710">MTGRVVAVAGGANGIGREIARELALTGARVAIGDLDGGAARRVATELGDPAIGLDLDVTSAASFDAFLEAVKESLGAPDVLIGSAGVMWVGAFSDEPARATRAMLDVNLLGVIHGVQAAARQMVPRGRGHIVMITSAASVLPTPGEATYAASKHGALGYLKAVRAELRGSGVKVSAVMPTVVDTAMAVGTSPGAAKLLQPADVARAVVRTVGRPRFEVTVPGYVGPTKRVVDLLPERLRDAVLRRLVPDQVHESDHAARVGYESRFLGG</sequence>
<evidence type="ECO:0000256" key="4">
    <source>
        <dbReference type="RuleBase" id="RU000363"/>
    </source>
</evidence>
<dbReference type="AlphaFoldDB" id="A0A1M6E0I1"/>
<gene>
    <name evidence="5" type="ORF">SAMN02745244_01055</name>
</gene>
<dbReference type="RefSeq" id="WP_073186497.1">
    <property type="nucleotide sequence ID" value="NZ_FQZG01000015.1"/>
</dbReference>
<proteinExistence type="inferred from homology"/>
<dbReference type="InterPro" id="IPR002347">
    <property type="entry name" value="SDR_fam"/>
</dbReference>
<protein>
    <recommendedName>
        <fullName evidence="7">Short-chain dehydrogenase</fullName>
    </recommendedName>
</protein>
<evidence type="ECO:0000313" key="6">
    <source>
        <dbReference type="Proteomes" id="UP000184512"/>
    </source>
</evidence>
<organism evidence="5 6">
    <name type="scientific">Tessaracoccus bendigoensis DSM 12906</name>
    <dbReference type="NCBI Taxonomy" id="1123357"/>
    <lineage>
        <taxon>Bacteria</taxon>
        <taxon>Bacillati</taxon>
        <taxon>Actinomycetota</taxon>
        <taxon>Actinomycetes</taxon>
        <taxon>Propionibacteriales</taxon>
        <taxon>Propionibacteriaceae</taxon>
        <taxon>Tessaracoccus</taxon>
    </lineage>
</organism>
<evidence type="ECO:0008006" key="7">
    <source>
        <dbReference type="Google" id="ProtNLM"/>
    </source>
</evidence>
<dbReference type="InterPro" id="IPR020904">
    <property type="entry name" value="Sc_DH/Rdtase_CS"/>
</dbReference>
<keyword evidence="3" id="KW-0560">Oxidoreductase</keyword>
<evidence type="ECO:0000313" key="5">
    <source>
        <dbReference type="EMBL" id="SHI78895.1"/>
    </source>
</evidence>
<dbReference type="Proteomes" id="UP000184512">
    <property type="component" value="Unassembled WGS sequence"/>
</dbReference>
<accession>A0A1M6E0I1</accession>
<dbReference type="Gene3D" id="3.40.50.720">
    <property type="entry name" value="NAD(P)-binding Rossmann-like Domain"/>
    <property type="match status" value="1"/>
</dbReference>
<dbReference type="PROSITE" id="PS00061">
    <property type="entry name" value="ADH_SHORT"/>
    <property type="match status" value="1"/>
</dbReference>
<evidence type="ECO:0000256" key="1">
    <source>
        <dbReference type="ARBA" id="ARBA00006484"/>
    </source>
</evidence>
<reference evidence="5 6" key="1">
    <citation type="submission" date="2016-11" db="EMBL/GenBank/DDBJ databases">
        <authorList>
            <person name="Jaros S."/>
            <person name="Januszkiewicz K."/>
            <person name="Wedrychowicz H."/>
        </authorList>
    </citation>
    <scope>NUCLEOTIDE SEQUENCE [LARGE SCALE GENOMIC DNA]</scope>
    <source>
        <strain evidence="5 6">DSM 12906</strain>
    </source>
</reference>
<keyword evidence="6" id="KW-1185">Reference proteome</keyword>
<dbReference type="SUPFAM" id="SSF51735">
    <property type="entry name" value="NAD(P)-binding Rossmann-fold domains"/>
    <property type="match status" value="1"/>
</dbReference>
<dbReference type="OrthoDB" id="158573at2"/>
<dbReference type="PRINTS" id="PR00081">
    <property type="entry name" value="GDHRDH"/>
</dbReference>
<evidence type="ECO:0000256" key="3">
    <source>
        <dbReference type="ARBA" id="ARBA00023002"/>
    </source>
</evidence>
<dbReference type="PANTHER" id="PTHR43391">
    <property type="entry name" value="RETINOL DEHYDROGENASE-RELATED"/>
    <property type="match status" value="1"/>
</dbReference>
<dbReference type="CDD" id="cd05233">
    <property type="entry name" value="SDR_c"/>
    <property type="match status" value="1"/>
</dbReference>
<dbReference type="NCBIfam" id="NF005878">
    <property type="entry name" value="PRK07825.1"/>
    <property type="match status" value="1"/>
</dbReference>